<dbReference type="Gene3D" id="2.60.40.10">
    <property type="entry name" value="Immunoglobulins"/>
    <property type="match status" value="3"/>
</dbReference>
<dbReference type="EMBL" id="JBBMFL010000017">
    <property type="protein sequence ID" value="MEQ2545893.1"/>
    <property type="molecule type" value="Genomic_DNA"/>
</dbReference>
<reference evidence="3 4" key="1">
    <citation type="submission" date="2024-03" db="EMBL/GenBank/DDBJ databases">
        <title>Human intestinal bacterial collection.</title>
        <authorList>
            <person name="Pauvert C."/>
            <person name="Hitch T.C.A."/>
            <person name="Clavel T."/>
        </authorList>
    </citation>
    <scope>NUCLEOTIDE SEQUENCE [LARGE SCALE GENOMIC DNA]</scope>
    <source>
        <strain evidence="3 4">CLA-KB-H122</strain>
    </source>
</reference>
<keyword evidence="4" id="KW-1185">Reference proteome</keyword>
<feature type="domain" description="BACON" evidence="2">
    <location>
        <begin position="255"/>
        <end position="294"/>
    </location>
</feature>
<evidence type="ECO:0000313" key="3">
    <source>
        <dbReference type="EMBL" id="MEQ2545893.1"/>
    </source>
</evidence>
<gene>
    <name evidence="3" type="ORF">WMO46_13170</name>
</gene>
<dbReference type="InterPro" id="IPR024361">
    <property type="entry name" value="BACON"/>
</dbReference>
<dbReference type="CDD" id="cd14948">
    <property type="entry name" value="BACON"/>
    <property type="match status" value="2"/>
</dbReference>
<dbReference type="PROSITE" id="PS51257">
    <property type="entry name" value="PROKAR_LIPOPROTEIN"/>
    <property type="match status" value="1"/>
</dbReference>
<proteinExistence type="predicted"/>
<evidence type="ECO:0000256" key="1">
    <source>
        <dbReference type="SAM" id="SignalP"/>
    </source>
</evidence>
<keyword evidence="1" id="KW-0732">Signal</keyword>
<organism evidence="3 4">
    <name type="scientific">Alistipes intestinihominis</name>
    <dbReference type="NCBI Taxonomy" id="3133172"/>
    <lineage>
        <taxon>Bacteria</taxon>
        <taxon>Pseudomonadati</taxon>
        <taxon>Bacteroidota</taxon>
        <taxon>Bacteroidia</taxon>
        <taxon>Bacteroidales</taxon>
        <taxon>Rikenellaceae</taxon>
        <taxon>Alistipes</taxon>
    </lineage>
</organism>
<name>A0ABV1GZQ6_9BACT</name>
<feature type="signal peptide" evidence="1">
    <location>
        <begin position="1"/>
        <end position="28"/>
    </location>
</feature>
<dbReference type="Proteomes" id="UP001460202">
    <property type="component" value="Unassembled WGS sequence"/>
</dbReference>
<dbReference type="RefSeq" id="WP_349094496.1">
    <property type="nucleotide sequence ID" value="NZ_JBBMFL010000017.1"/>
</dbReference>
<evidence type="ECO:0000313" key="4">
    <source>
        <dbReference type="Proteomes" id="UP001460202"/>
    </source>
</evidence>
<accession>A0ABV1GZQ6</accession>
<comment type="caution">
    <text evidence="3">The sequence shown here is derived from an EMBL/GenBank/DDBJ whole genome shotgun (WGS) entry which is preliminary data.</text>
</comment>
<evidence type="ECO:0000259" key="2">
    <source>
        <dbReference type="Pfam" id="PF13004"/>
    </source>
</evidence>
<protein>
    <submittedName>
        <fullName evidence="3">BACON domain-containing carbohydrate-binding protein</fullName>
    </submittedName>
</protein>
<feature type="chain" id="PRO_5046946882" evidence="1">
    <location>
        <begin position="29"/>
        <end position="495"/>
    </location>
</feature>
<feature type="domain" description="BACON" evidence="2">
    <location>
        <begin position="75"/>
        <end position="127"/>
    </location>
</feature>
<dbReference type="Pfam" id="PF13004">
    <property type="entry name" value="BACON"/>
    <property type="match status" value="2"/>
</dbReference>
<sequence length="495" mass="55634">MKLLFRKSYGRSVNAALPALLTMLFAMACQDDESQKWVDLRYKAEDTYILEATAPSPIRLQVKSTDPWRVYGLHDDWCTITPAEGTSGEIFDVEVRYSDNSALDDRIDTLIIRSDYWIGKWIQVRQKGIAYLDLEDADNIELLQTGSSGSFKIRTNQDWSVRLGENASWLNVSSDLAGSGDGEIAFSAGENKGERRYADLVICDRHGETVHVVTVAQVGVQLDPAETLIKTDYTAKTYSLDVVSNASWTVSREDEQQVWFSFEKTSFEGSDKLVITIGENPNTSIRNATIILRTIKAEGVTQVEKRIVLRQANDPVPEHYEFNSGEQTKWSVNQGTASFADGDVTFSPGRLLRYGFRTGNYKIRIKEWDATAVSTLYFCNGDFEIRWHLNAGKKTTDISVRNANSTAVHTNIAFDPSVPHEIGLRMSETVDGYTRYEWLLDGAAFNSYAADGSDGGSSKIKFGSEYSVFLGCSSGTVTYDWWEYAIPYEYFDWDD</sequence>
<dbReference type="InterPro" id="IPR013783">
    <property type="entry name" value="Ig-like_fold"/>
</dbReference>